<sequence>MNSKTLMVSCALLAAVCAVAGQALAADAPKPAQAISRAGAQVSSKEPAAAISEAIQTPSGSVQYPR</sequence>
<dbReference type="EMBL" id="BSDS01000001">
    <property type="protein sequence ID" value="GLI36982.1"/>
    <property type="molecule type" value="Genomic_DNA"/>
</dbReference>
<comment type="caution">
    <text evidence="2">The sequence shown here is derived from an EMBL/GenBank/DDBJ whole genome shotgun (WGS) entry which is preliminary data.</text>
</comment>
<organism evidence="2 3">
    <name type="scientific">Geobacter hydrogenophilus</name>
    <dbReference type="NCBI Taxonomy" id="40983"/>
    <lineage>
        <taxon>Bacteria</taxon>
        <taxon>Pseudomonadati</taxon>
        <taxon>Thermodesulfobacteriota</taxon>
        <taxon>Desulfuromonadia</taxon>
        <taxon>Geobacterales</taxon>
        <taxon>Geobacteraceae</taxon>
        <taxon>Geobacter</taxon>
    </lineage>
</organism>
<protein>
    <submittedName>
        <fullName evidence="2">Uncharacterized protein</fullName>
    </submittedName>
</protein>
<evidence type="ECO:0000313" key="2">
    <source>
        <dbReference type="EMBL" id="GLI36982.1"/>
    </source>
</evidence>
<dbReference type="Proteomes" id="UP001144352">
    <property type="component" value="Unassembled WGS sequence"/>
</dbReference>
<name>A0A9W6FY58_9BACT</name>
<accession>A0A9W6FY58</accession>
<keyword evidence="1" id="KW-0732">Signal</keyword>
<proteinExistence type="predicted"/>
<evidence type="ECO:0000313" key="3">
    <source>
        <dbReference type="Proteomes" id="UP001144352"/>
    </source>
</evidence>
<keyword evidence="3" id="KW-1185">Reference proteome</keyword>
<reference evidence="2" key="1">
    <citation type="submission" date="2022-12" db="EMBL/GenBank/DDBJ databases">
        <title>Reference genome sequencing for broad-spectrum identification of bacterial and archaeal isolates by mass spectrometry.</title>
        <authorList>
            <person name="Sekiguchi Y."/>
            <person name="Tourlousse D.M."/>
        </authorList>
    </citation>
    <scope>NUCLEOTIDE SEQUENCE</scope>
    <source>
        <strain evidence="2">H2</strain>
    </source>
</reference>
<feature type="signal peptide" evidence="1">
    <location>
        <begin position="1"/>
        <end position="25"/>
    </location>
</feature>
<dbReference type="AlphaFoldDB" id="A0A9W6FY58"/>
<dbReference type="RefSeq" id="WP_214187212.1">
    <property type="nucleotide sequence ID" value="NZ_BSDS01000001.1"/>
</dbReference>
<feature type="chain" id="PRO_5040794890" evidence="1">
    <location>
        <begin position="26"/>
        <end position="66"/>
    </location>
</feature>
<gene>
    <name evidence="2" type="ORF">GHYDROH2_04830</name>
</gene>
<evidence type="ECO:0000256" key="1">
    <source>
        <dbReference type="SAM" id="SignalP"/>
    </source>
</evidence>